<dbReference type="Gene3D" id="1.10.30.50">
    <property type="match status" value="1"/>
</dbReference>
<evidence type="ECO:0000259" key="1">
    <source>
        <dbReference type="Pfam" id="PF01844"/>
    </source>
</evidence>
<name>A0A3G4ZXV4_9VIRU</name>
<proteinExistence type="predicted"/>
<dbReference type="GO" id="GO:0008270">
    <property type="term" value="F:zinc ion binding"/>
    <property type="evidence" value="ECO:0007669"/>
    <property type="project" value="InterPro"/>
</dbReference>
<dbReference type="InterPro" id="IPR003615">
    <property type="entry name" value="HNH_nuc"/>
</dbReference>
<dbReference type="EMBL" id="MK072176">
    <property type="protein sequence ID" value="AYV79742.1"/>
    <property type="molecule type" value="Genomic_DNA"/>
</dbReference>
<reference evidence="2" key="1">
    <citation type="submission" date="2018-10" db="EMBL/GenBank/DDBJ databases">
        <title>Hidden diversity of soil giant viruses.</title>
        <authorList>
            <person name="Schulz F."/>
            <person name="Alteio L."/>
            <person name="Goudeau D."/>
            <person name="Ryan E.M."/>
            <person name="Malmstrom R.R."/>
            <person name="Blanchard J."/>
            <person name="Woyke T."/>
        </authorList>
    </citation>
    <scope>NUCLEOTIDE SEQUENCE</scope>
    <source>
        <strain evidence="2">FNV1</strain>
    </source>
</reference>
<accession>A0A3G4ZXV4</accession>
<protein>
    <recommendedName>
        <fullName evidence="1">HNH domain-containing protein</fullName>
    </recommendedName>
</protein>
<gene>
    <name evidence="2" type="ORF">Faunusvirus45_2</name>
</gene>
<evidence type="ECO:0000313" key="2">
    <source>
        <dbReference type="EMBL" id="AYV79742.1"/>
    </source>
</evidence>
<feature type="domain" description="HNH" evidence="1">
    <location>
        <begin position="37"/>
        <end position="79"/>
    </location>
</feature>
<dbReference type="GO" id="GO:0004519">
    <property type="term" value="F:endonuclease activity"/>
    <property type="evidence" value="ECO:0007669"/>
    <property type="project" value="InterPro"/>
</dbReference>
<dbReference type="CDD" id="cd00085">
    <property type="entry name" value="HNHc"/>
    <property type="match status" value="1"/>
</dbReference>
<dbReference type="InterPro" id="IPR002711">
    <property type="entry name" value="HNH"/>
</dbReference>
<dbReference type="GO" id="GO:0003676">
    <property type="term" value="F:nucleic acid binding"/>
    <property type="evidence" value="ECO:0007669"/>
    <property type="project" value="InterPro"/>
</dbReference>
<organism evidence="2">
    <name type="scientific">Faunusvirus sp</name>
    <dbReference type="NCBI Taxonomy" id="2487766"/>
    <lineage>
        <taxon>Viruses</taxon>
        <taxon>Varidnaviria</taxon>
        <taxon>Bamfordvirae</taxon>
        <taxon>Nucleocytoviricota</taxon>
        <taxon>Megaviricetes</taxon>
        <taxon>Imitervirales</taxon>
        <taxon>Mimiviridae</taxon>
    </lineage>
</organism>
<sequence length="299" mass="34876">MNKQIRNKKKKKDKIPAGLRDLVWDTYCGCKYKISKCLCCNTTQITTKQYHCGHVLSEHDGGKATVDNLRPICVTCNSSMGTTNMVTYMTNCGIKQSRHWDGYIDDVIDIIPENNYEYVQLYQKILTCHPGFGAYFNKQYNSQIPLQLDNDKLVEYNDKLVKDTDKPVENIISESSIKISQDEQYAAILNAVMIEFISYHFIITNIDTDYVKIMDIHSDFMDWFRRSHPDLIMPSRSYLCKYFDTKFNKYRCGYTGIKHKWGVNDNELEDKESDITFDIHYIHIPVDKSKRKKSQALDA</sequence>
<dbReference type="Pfam" id="PF01844">
    <property type="entry name" value="HNH"/>
    <property type="match status" value="1"/>
</dbReference>